<dbReference type="SMART" id="SM00047">
    <property type="entry name" value="LYZ2"/>
    <property type="match status" value="1"/>
</dbReference>
<dbReference type="EMBL" id="AWWH01000164">
    <property type="protein sequence ID" value="ETA73659.1"/>
    <property type="molecule type" value="Genomic_DNA"/>
</dbReference>
<dbReference type="GO" id="GO:0004040">
    <property type="term" value="F:amidase activity"/>
    <property type="evidence" value="ECO:0007669"/>
    <property type="project" value="InterPro"/>
</dbReference>
<dbReference type="RefSeq" id="WP_023860088.1">
    <property type="nucleotide sequence ID" value="NZ_AWWH01000164.1"/>
</dbReference>
<evidence type="ECO:0000256" key="4">
    <source>
        <dbReference type="SAM" id="SignalP"/>
    </source>
</evidence>
<evidence type="ECO:0000313" key="7">
    <source>
        <dbReference type="Proteomes" id="UP000018559"/>
    </source>
</evidence>
<feature type="compositionally biased region" description="Polar residues" evidence="3">
    <location>
        <begin position="47"/>
        <end position="58"/>
    </location>
</feature>
<sequence>MKLKKKQRLLKKFKHKKLVASSAIALSMGIGLFSGQVLADETVTVTSEQEDNSLTGNITQANTQTTTATTTTQIETPKTAEAPVQTATVNTPKTVNTVTDTTDMATAKTATAPVPSTVIDETQDTTPSVPSITKVHNEDEVAKTNVQNQNVSQETKPVITVPATTTNTTTTTQTKVAATSNTATNFFNYLGETARQVANDYNIYASMLLAQAGLESAYGQSTLSTQAHNYFGIKYRGTGNYVTMNTLEFYGGQYHTVSARFQRYDSLYDSLAGYARLITQNYPNSTRAAGSVEAAVNNLYHGRYGAYATDPSYASKIMSLINTYNLKQYDYVNQNVGHIDSISLVGNTLKVSGWHAADNSKAQNHGYIIVYDVTSNHEITRQAYIPTSRGDVYKVYPRVYNSGNSGFNVTINLGNYDLTNKEIKVISRFSNQSNGEGAVTDLWSDGYIFKQSLGNIDSAYIDGTELKVSGWHAATDAVKHPYNYIILYDATAGTELSRKKVTATRRPDVERAYPNLYNAVNSGFSVSFDLSKLNFVAGHNLQVVMRYAANSDGEGDRIDVWSGKYNFNGNEAVIDTAKFEGTKLHVTGWHAADASRNQPNAFLILFDKTANHEVARIKIGTSNAVASAKAVNRPDVAKAKNYYNDGRSGFDAYFDFSKLNFVAGHQYQIVSRFSDATNGEGNRTDVWSGIYNFNGNEAIIDTAKIEGTKLHVAGWHAADASKNQANPYIILYDKTAGREIARIKVGDRNDVATSKLVMRSDVQRLKNYYNADKSGFDVEFDLTKLNFVAGHEYQIVSRYSDAADGEGHRTDVWSDVYKFTANAGHLDTVKANHQKNSLTVTGWHAADASISQKNAFIILYDATTGHEISRQTYTPSKRTDVTRVYPNIYNAANSGFDLTFKNLNLKSLAGHNLQVVARYSNQKNGEGSRTDYWSRIFKL</sequence>
<feature type="signal peptide" evidence="4">
    <location>
        <begin position="1"/>
        <end position="39"/>
    </location>
</feature>
<dbReference type="InterPro" id="IPR051056">
    <property type="entry name" value="Glycosyl_Hydrolase_73"/>
</dbReference>
<comment type="similarity">
    <text evidence="1">Belongs to the glycosyl hydrolase 73 family.</text>
</comment>
<reference evidence="6 7" key="1">
    <citation type="journal article" date="2014" name="Genome Announc.">
        <title>The Genome of the Predominant Equine Lactobacillus Species, Lactobacillus equi, Is Reflective of Its Lifestyle Adaptations to an Herbivorous Host.</title>
        <authorList>
            <person name="O'Donnell M.M."/>
            <person name="Harris H.M."/>
            <person name="O'Toole P.W."/>
            <person name="Ross R.P."/>
        </authorList>
    </citation>
    <scope>NUCLEOTIDE SEQUENCE [LARGE SCALE GENOMIC DNA]</scope>
    <source>
        <strain evidence="6 7">DPC 6820</strain>
    </source>
</reference>
<dbReference type="Gene3D" id="1.10.530.10">
    <property type="match status" value="1"/>
</dbReference>
<dbReference type="InterPro" id="IPR002901">
    <property type="entry name" value="MGlyc_endo_b_GlcNAc-like_dom"/>
</dbReference>
<comment type="caution">
    <text evidence="6">The sequence shown here is derived from an EMBL/GenBank/DDBJ whole genome shotgun (WGS) entry which is preliminary data.</text>
</comment>
<dbReference type="AlphaFoldDB" id="V7HTW0"/>
<proteinExistence type="inferred from homology"/>
<evidence type="ECO:0000256" key="1">
    <source>
        <dbReference type="ARBA" id="ARBA00010266"/>
    </source>
</evidence>
<keyword evidence="2" id="KW-0378">Hydrolase</keyword>
<dbReference type="Pfam" id="PF01832">
    <property type="entry name" value="Glucosaminidase"/>
    <property type="match status" value="1"/>
</dbReference>
<feature type="domain" description="Mannosyl-glycoprotein endo-beta-N-acetylglucosamidase-like" evidence="5">
    <location>
        <begin position="175"/>
        <end position="330"/>
    </location>
</feature>
<keyword evidence="4" id="KW-0732">Signal</keyword>
<dbReference type="Proteomes" id="UP000018559">
    <property type="component" value="Unassembled WGS sequence"/>
</dbReference>
<feature type="chain" id="PRO_5004760625" evidence="4">
    <location>
        <begin position="40"/>
        <end position="939"/>
    </location>
</feature>
<evidence type="ECO:0000256" key="2">
    <source>
        <dbReference type="ARBA" id="ARBA00022801"/>
    </source>
</evidence>
<accession>V7HTW0</accession>
<dbReference type="PATRIC" id="fig|1392007.3.peg.1489"/>
<organism evidence="6 7">
    <name type="scientific">Ligilactobacillus equi DPC 6820</name>
    <dbReference type="NCBI Taxonomy" id="1392007"/>
    <lineage>
        <taxon>Bacteria</taxon>
        <taxon>Bacillati</taxon>
        <taxon>Bacillota</taxon>
        <taxon>Bacilli</taxon>
        <taxon>Lactobacillales</taxon>
        <taxon>Lactobacillaceae</taxon>
        <taxon>Ligilactobacillus</taxon>
    </lineage>
</organism>
<evidence type="ECO:0000313" key="6">
    <source>
        <dbReference type="EMBL" id="ETA73659.1"/>
    </source>
</evidence>
<keyword evidence="7" id="KW-1185">Reference proteome</keyword>
<dbReference type="PANTHER" id="PTHR33308">
    <property type="entry name" value="PEPTIDOGLYCAN HYDROLASE FLGJ"/>
    <property type="match status" value="1"/>
</dbReference>
<name>V7HTW0_9LACO</name>
<evidence type="ECO:0000259" key="5">
    <source>
        <dbReference type="SMART" id="SM00047"/>
    </source>
</evidence>
<dbReference type="Gene3D" id="4.10.80.30">
    <property type="entry name" value="DNA polymerase, domain 6"/>
    <property type="match status" value="1"/>
</dbReference>
<feature type="compositionally biased region" description="Low complexity" evidence="3">
    <location>
        <begin position="59"/>
        <end position="69"/>
    </location>
</feature>
<evidence type="ECO:0000256" key="3">
    <source>
        <dbReference type="SAM" id="MobiDB-lite"/>
    </source>
</evidence>
<dbReference type="PANTHER" id="PTHR33308:SF9">
    <property type="entry name" value="PEPTIDOGLYCAN HYDROLASE FLGJ"/>
    <property type="match status" value="1"/>
</dbReference>
<gene>
    <name evidence="6" type="ORF">LEQ_1097c</name>
</gene>
<feature type="region of interest" description="Disordered" evidence="3">
    <location>
        <begin position="47"/>
        <end position="69"/>
    </location>
</feature>
<protein>
    <submittedName>
        <fullName evidence="6">Mannosyl-glycoprotein endo-beta-N-acetylglucosamidase</fullName>
    </submittedName>
</protein>